<evidence type="ECO:0000259" key="2">
    <source>
        <dbReference type="Pfam" id="PF13632"/>
    </source>
</evidence>
<feature type="domain" description="Glycosyltransferase 2-like" evidence="2">
    <location>
        <begin position="200"/>
        <end position="370"/>
    </location>
</feature>
<dbReference type="InterPro" id="IPR001173">
    <property type="entry name" value="Glyco_trans_2-like"/>
</dbReference>
<sequence>MAVHKRSLVESVLQRFPAISHAVVFLLAVLGPTYAPIGFVLYSVLVNFIILGVNCRTAYGTFLAWRGVKKHASTDWRAVYAEGHNSHSLPYDDVEHIIVIPNYQEDITVLRETLYLLSTQPLAGNYRPVLAMEAREMGARAKAETLLHEFGGAFKAISYTLHPSDIDGEAAGKSSNLSWAVRQAWFSIAEDANLEVGNMVITVLDADTALAGDFFAAVSCKYAVRSAEERTRMSFVPPIVFDRNASDVPIAVRLVDMLWAMGGLSTIYPSSSAKIPTSAYSLSLTLALRVGFWDAGPTAIGEDMHMFIKTLFCTAGNLISETIYSPASQLDVCGGEHSTFFSLSDHTARYKQAVRHLWGSLDTGYMLNRFWNRHFTPCEDDFASVHRHGPPIGLYHLHSEDEPAAITMATNWVDKVGARTPSDVPSPLETISEVSSVSSLDLLNDDKVNTLLAERRAKKVKVVPFLTLALRLYEAHLLIGHITILAIVRSVKCFSAGVCGTSPVVVATAGLGPRTIFFVDWANILLSVKGSSIFVLITIAMIVVYDRYHQQAARYRWQSSDKLGAQPSARSYRPFPRATFDIVAFPAIFAFGVVPCFHAQIMHIFTNRLTYTVSFKPAVAARIPPTQERKQSLA</sequence>
<dbReference type="EMBL" id="RSCE01000007">
    <property type="protein sequence ID" value="RSH80929.1"/>
    <property type="molecule type" value="Genomic_DNA"/>
</dbReference>
<dbReference type="RefSeq" id="XP_028475648.1">
    <property type="nucleotide sequence ID" value="XM_028623674.1"/>
</dbReference>
<organism evidence="3 4">
    <name type="scientific">Apiotrichum porosum</name>
    <dbReference type="NCBI Taxonomy" id="105984"/>
    <lineage>
        <taxon>Eukaryota</taxon>
        <taxon>Fungi</taxon>
        <taxon>Dikarya</taxon>
        <taxon>Basidiomycota</taxon>
        <taxon>Agaricomycotina</taxon>
        <taxon>Tremellomycetes</taxon>
        <taxon>Trichosporonales</taxon>
        <taxon>Trichosporonaceae</taxon>
        <taxon>Apiotrichum</taxon>
    </lineage>
</organism>
<feature type="transmembrane region" description="Helical" evidence="1">
    <location>
        <begin position="582"/>
        <end position="601"/>
    </location>
</feature>
<name>A0A427XQ10_9TREE</name>
<dbReference type="PANTHER" id="PTHR36851:SF1">
    <property type="entry name" value="GLYCO_TRANS_2-LIKE DOMAIN-CONTAINING PROTEIN"/>
    <property type="match status" value="1"/>
</dbReference>
<feature type="transmembrane region" description="Helical" evidence="1">
    <location>
        <begin position="524"/>
        <end position="545"/>
    </location>
</feature>
<comment type="caution">
    <text evidence="3">The sequence shown here is derived from an EMBL/GenBank/DDBJ whole genome shotgun (WGS) entry which is preliminary data.</text>
</comment>
<proteinExistence type="predicted"/>
<gene>
    <name evidence="3" type="ORF">EHS24_008358</name>
</gene>
<keyword evidence="1" id="KW-1133">Transmembrane helix</keyword>
<dbReference type="Pfam" id="PF13632">
    <property type="entry name" value="Glyco_trans_2_3"/>
    <property type="match status" value="1"/>
</dbReference>
<dbReference type="GeneID" id="39592901"/>
<reference evidence="3 4" key="1">
    <citation type="submission" date="2018-11" db="EMBL/GenBank/DDBJ databases">
        <title>Genome sequence of Apiotrichum porosum DSM 27194.</title>
        <authorList>
            <person name="Aliyu H."/>
            <person name="Gorte O."/>
            <person name="Ochsenreither K."/>
        </authorList>
    </citation>
    <scope>NUCLEOTIDE SEQUENCE [LARGE SCALE GENOMIC DNA]</scope>
    <source>
        <strain evidence="3 4">DSM 27194</strain>
    </source>
</reference>
<keyword evidence="4" id="KW-1185">Reference proteome</keyword>
<keyword evidence="1" id="KW-0472">Membrane</keyword>
<evidence type="ECO:0000256" key="1">
    <source>
        <dbReference type="SAM" id="Phobius"/>
    </source>
</evidence>
<dbReference type="AlphaFoldDB" id="A0A427XQ10"/>
<keyword evidence="1" id="KW-0812">Transmembrane</keyword>
<accession>A0A427XQ10</accession>
<dbReference type="OrthoDB" id="5819478at2759"/>
<evidence type="ECO:0000313" key="3">
    <source>
        <dbReference type="EMBL" id="RSH80929.1"/>
    </source>
</evidence>
<protein>
    <recommendedName>
        <fullName evidence="2">Glycosyltransferase 2-like domain-containing protein</fullName>
    </recommendedName>
</protein>
<dbReference type="PANTHER" id="PTHR36851">
    <property type="entry name" value="UNNAMED PRODUCT"/>
    <property type="match status" value="1"/>
</dbReference>
<dbReference type="Proteomes" id="UP000279236">
    <property type="component" value="Unassembled WGS sequence"/>
</dbReference>
<evidence type="ECO:0000313" key="4">
    <source>
        <dbReference type="Proteomes" id="UP000279236"/>
    </source>
</evidence>